<sequence length="90" mass="10778">MRPFAKVDAGKKSPSQVANQILFKFRFILQAAVRLLRFPLQYLFRFHSISRNPRLDDFHGLNGFRQGYVGCFNFTFSKNRNWGPKLRYWF</sequence>
<protein>
    <submittedName>
        <fullName evidence="1">Uncharacterized protein</fullName>
    </submittedName>
</protein>
<comment type="caution">
    <text evidence="1">The sequence shown here is derived from an EMBL/GenBank/DDBJ whole genome shotgun (WGS) entry which is preliminary data.</text>
</comment>
<proteinExistence type="predicted"/>
<gene>
    <name evidence="1" type="ORF">SAMN05444412_11071</name>
</gene>
<organism evidence="1 2">
    <name type="scientific">Rhodonellum ikkaensis</name>
    <dbReference type="NCBI Taxonomy" id="336829"/>
    <lineage>
        <taxon>Bacteria</taxon>
        <taxon>Pseudomonadati</taxon>
        <taxon>Bacteroidota</taxon>
        <taxon>Cytophagia</taxon>
        <taxon>Cytophagales</taxon>
        <taxon>Cytophagaceae</taxon>
        <taxon>Rhodonellum</taxon>
    </lineage>
</organism>
<dbReference type="Proteomes" id="UP000199663">
    <property type="component" value="Unassembled WGS sequence"/>
</dbReference>
<evidence type="ECO:0000313" key="1">
    <source>
        <dbReference type="EMBL" id="SDZ32342.1"/>
    </source>
</evidence>
<dbReference type="EMBL" id="FNQC01000010">
    <property type="protein sequence ID" value="SDZ32342.1"/>
    <property type="molecule type" value="Genomic_DNA"/>
</dbReference>
<keyword evidence="2" id="KW-1185">Reference proteome</keyword>
<name>A0A1H3S344_9BACT</name>
<reference evidence="1 2" key="1">
    <citation type="submission" date="2016-10" db="EMBL/GenBank/DDBJ databases">
        <authorList>
            <person name="Varghese N."/>
            <person name="Submissions S."/>
        </authorList>
    </citation>
    <scope>NUCLEOTIDE SEQUENCE [LARGE SCALE GENOMIC DNA]</scope>
    <source>
        <strain evidence="1 2">DSM 17997</strain>
    </source>
</reference>
<accession>A0A1H3S344</accession>
<evidence type="ECO:0000313" key="2">
    <source>
        <dbReference type="Proteomes" id="UP000199663"/>
    </source>
</evidence>